<keyword evidence="1" id="KW-0378">Hydrolase</keyword>
<dbReference type="GO" id="GO:0005829">
    <property type="term" value="C:cytosol"/>
    <property type="evidence" value="ECO:0007669"/>
    <property type="project" value="TreeGrafter"/>
</dbReference>
<dbReference type="InterPro" id="IPR051695">
    <property type="entry name" value="Phosphoglycerate_Mutase"/>
</dbReference>
<keyword evidence="7" id="KW-1185">Reference proteome</keyword>
<dbReference type="Proteomes" id="UP000634660">
    <property type="component" value="Unassembled WGS sequence"/>
</dbReference>
<accession>A0A5P2UQC6</accession>
<feature type="region of interest" description="Disordered" evidence="4">
    <location>
        <begin position="206"/>
        <end position="242"/>
    </location>
</feature>
<feature type="binding site" evidence="3">
    <location>
        <position position="59"/>
    </location>
    <ligand>
        <name>substrate</name>
    </ligand>
</feature>
<feature type="active site" description="Proton donor/acceptor" evidence="2">
    <location>
        <position position="84"/>
    </location>
</feature>
<dbReference type="SUPFAM" id="SSF53254">
    <property type="entry name" value="Phosphoglycerate mutase-like"/>
    <property type="match status" value="1"/>
</dbReference>
<dbReference type="PANTHER" id="PTHR46517:SF1">
    <property type="entry name" value="FRUCTOSE-2,6-BISPHOSPHATASE TIGAR"/>
    <property type="match status" value="1"/>
</dbReference>
<evidence type="ECO:0000313" key="5">
    <source>
        <dbReference type="EMBL" id="GGZ85367.1"/>
    </source>
</evidence>
<evidence type="ECO:0000256" key="2">
    <source>
        <dbReference type="PIRSR" id="PIRSR613078-1"/>
    </source>
</evidence>
<dbReference type="InterPro" id="IPR022492">
    <property type="entry name" value="Phosphomutase_MSMEG4193_put"/>
</dbReference>
<feature type="binding site" evidence="3">
    <location>
        <begin position="84"/>
        <end position="87"/>
    </location>
    <ligand>
        <name>substrate</name>
    </ligand>
</feature>
<dbReference type="SMART" id="SM00855">
    <property type="entry name" value="PGAM"/>
    <property type="match status" value="1"/>
</dbReference>
<sequence length="242" mass="25273">MATLILVRHGRSTANTAGLLAGWTPGVALDERGAEQAAALPGRLAGVPLAAVVTSPLQRCRETLAPLLAARPELEPHTDERIGECHYGDWSGRKLSELSDEPLMKIVQQHPSAAAFPGGESMRAMQSRAVEAVREWNARIEEEHGPEAVFLMCSHGDIIKSVVADALGMHLDLFQRIHVDPCSVTAVRYTPTRPFVVRLGDTGDLGALAPRPASPDAGTSPAGDKGTEGAGNAVVGGGAGAA</sequence>
<dbReference type="KEGG" id="ssub:CP968_26265"/>
<dbReference type="InterPro" id="IPR029033">
    <property type="entry name" value="His_PPase_superfam"/>
</dbReference>
<gene>
    <name evidence="6" type="ORF">CP968_26265</name>
    <name evidence="5" type="ORF">GCM10010371_51540</name>
</gene>
<dbReference type="NCBIfam" id="TIGR03848">
    <property type="entry name" value="MSMEG_4193"/>
    <property type="match status" value="1"/>
</dbReference>
<reference evidence="5" key="3">
    <citation type="submission" date="2020-09" db="EMBL/GenBank/DDBJ databases">
        <authorList>
            <person name="Sun Q."/>
            <person name="Ohkuma M."/>
        </authorList>
    </citation>
    <scope>NUCLEOTIDE SEQUENCE</scope>
    <source>
        <strain evidence="5">JCM 4834</strain>
    </source>
</reference>
<dbReference type="Gene3D" id="3.40.50.1240">
    <property type="entry name" value="Phosphoglycerate mutase-like"/>
    <property type="match status" value="1"/>
</dbReference>
<dbReference type="EMBL" id="CP023701">
    <property type="protein sequence ID" value="QEU81323.1"/>
    <property type="molecule type" value="Genomic_DNA"/>
</dbReference>
<dbReference type="Proteomes" id="UP000326831">
    <property type="component" value="Chromosome"/>
</dbReference>
<dbReference type="Pfam" id="PF00300">
    <property type="entry name" value="His_Phos_1"/>
    <property type="match status" value="1"/>
</dbReference>
<dbReference type="GO" id="GO:0043456">
    <property type="term" value="P:regulation of pentose-phosphate shunt"/>
    <property type="evidence" value="ECO:0007669"/>
    <property type="project" value="TreeGrafter"/>
</dbReference>
<dbReference type="OrthoDB" id="4120859at2"/>
<protein>
    <submittedName>
        <fullName evidence="6">MSMEG_4193 family putative phosphomutase</fullName>
    </submittedName>
    <submittedName>
        <fullName evidence="5">Phosphatase</fullName>
    </submittedName>
</protein>
<evidence type="ECO:0000313" key="7">
    <source>
        <dbReference type="Proteomes" id="UP000326831"/>
    </source>
</evidence>
<dbReference type="EMBL" id="BMVX01000023">
    <property type="protein sequence ID" value="GGZ85367.1"/>
    <property type="molecule type" value="Genomic_DNA"/>
</dbReference>
<evidence type="ECO:0000256" key="4">
    <source>
        <dbReference type="SAM" id="MobiDB-lite"/>
    </source>
</evidence>
<dbReference type="PANTHER" id="PTHR46517">
    <property type="entry name" value="FRUCTOSE-2,6-BISPHOSPHATASE TIGAR"/>
    <property type="match status" value="1"/>
</dbReference>
<feature type="binding site" evidence="3">
    <location>
        <begin position="8"/>
        <end position="15"/>
    </location>
    <ligand>
        <name>substrate</name>
    </ligand>
</feature>
<dbReference type="RefSeq" id="WP_150520335.1">
    <property type="nucleotide sequence ID" value="NZ_BMVX01000023.1"/>
</dbReference>
<dbReference type="GO" id="GO:0045820">
    <property type="term" value="P:negative regulation of glycolytic process"/>
    <property type="evidence" value="ECO:0007669"/>
    <property type="project" value="TreeGrafter"/>
</dbReference>
<reference evidence="6 7" key="2">
    <citation type="submission" date="2017-09" db="EMBL/GenBank/DDBJ databases">
        <authorList>
            <person name="Lee N."/>
            <person name="Cho B.-K."/>
        </authorList>
    </citation>
    <scope>NUCLEOTIDE SEQUENCE [LARGE SCALE GENOMIC DNA]</scope>
    <source>
        <strain evidence="6 7">ATCC 27467</strain>
    </source>
</reference>
<dbReference type="InterPro" id="IPR013078">
    <property type="entry name" value="His_Pase_superF_clade-1"/>
</dbReference>
<evidence type="ECO:0000313" key="6">
    <source>
        <dbReference type="EMBL" id="QEU81323.1"/>
    </source>
</evidence>
<name>A0A5P2UQC6_9ACTN</name>
<organism evidence="6 7">
    <name type="scientific">Streptomyces subrutilus</name>
    <dbReference type="NCBI Taxonomy" id="36818"/>
    <lineage>
        <taxon>Bacteria</taxon>
        <taxon>Bacillati</taxon>
        <taxon>Actinomycetota</taxon>
        <taxon>Actinomycetes</taxon>
        <taxon>Kitasatosporales</taxon>
        <taxon>Streptomycetaceae</taxon>
        <taxon>Streptomyces</taxon>
    </lineage>
</organism>
<dbReference type="GO" id="GO:0004331">
    <property type="term" value="F:fructose-2,6-bisphosphate 2-phosphatase activity"/>
    <property type="evidence" value="ECO:0007669"/>
    <property type="project" value="TreeGrafter"/>
</dbReference>
<dbReference type="AlphaFoldDB" id="A0A5P2UQC6"/>
<dbReference type="CDD" id="cd07067">
    <property type="entry name" value="HP_PGM_like"/>
    <property type="match status" value="1"/>
</dbReference>
<evidence type="ECO:0000256" key="1">
    <source>
        <dbReference type="ARBA" id="ARBA00022801"/>
    </source>
</evidence>
<feature type="active site" description="Tele-phosphohistidine intermediate" evidence="2">
    <location>
        <position position="9"/>
    </location>
</feature>
<proteinExistence type="predicted"/>
<reference evidence="5" key="1">
    <citation type="journal article" date="2014" name="Int. J. Syst. Evol. Microbiol.">
        <title>Complete genome sequence of Corynebacterium casei LMG S-19264T (=DSM 44701T), isolated from a smear-ripened cheese.</title>
        <authorList>
            <consortium name="US DOE Joint Genome Institute (JGI-PGF)"/>
            <person name="Walter F."/>
            <person name="Albersmeier A."/>
            <person name="Kalinowski J."/>
            <person name="Ruckert C."/>
        </authorList>
    </citation>
    <scope>NUCLEOTIDE SEQUENCE</scope>
    <source>
        <strain evidence="5">JCM 4834</strain>
    </source>
</reference>
<evidence type="ECO:0000256" key="3">
    <source>
        <dbReference type="PIRSR" id="PIRSR613078-2"/>
    </source>
</evidence>